<gene>
    <name evidence="1" type="ORF">U0R10_06610</name>
</gene>
<evidence type="ECO:0000313" key="1">
    <source>
        <dbReference type="EMBL" id="MFD3394286.1"/>
    </source>
</evidence>
<name>A0ABW6DBV6_9BACT</name>
<dbReference type="PANTHER" id="PTHR41913:SF1">
    <property type="entry name" value="DUF1684 DOMAIN-CONTAINING PROTEIN"/>
    <property type="match status" value="1"/>
</dbReference>
<keyword evidence="2" id="KW-1185">Reference proteome</keyword>
<dbReference type="RefSeq" id="WP_377983168.1">
    <property type="nucleotide sequence ID" value="NZ_JBBKXZ010000002.1"/>
</dbReference>
<evidence type="ECO:0000313" key="2">
    <source>
        <dbReference type="Proteomes" id="UP001598138"/>
    </source>
</evidence>
<comment type="caution">
    <text evidence="1">The sequence shown here is derived from an EMBL/GenBank/DDBJ whole genome shotgun (WGS) entry which is preliminary data.</text>
</comment>
<dbReference type="PANTHER" id="PTHR41913">
    <property type="entry name" value="DUF1684 DOMAIN-CONTAINING PROTEIN"/>
    <property type="match status" value="1"/>
</dbReference>
<dbReference type="Pfam" id="PF07920">
    <property type="entry name" value="DUF1684"/>
    <property type="match status" value="1"/>
</dbReference>
<organism evidence="1 2">
    <name type="scientific">Aquirufa avitistagni</name>
    <dbReference type="NCBI Taxonomy" id="3104728"/>
    <lineage>
        <taxon>Bacteria</taxon>
        <taxon>Pseudomonadati</taxon>
        <taxon>Bacteroidota</taxon>
        <taxon>Cytophagia</taxon>
        <taxon>Cytophagales</taxon>
        <taxon>Flectobacillaceae</taxon>
        <taxon>Aquirufa</taxon>
    </lineage>
</organism>
<proteinExistence type="predicted"/>
<reference evidence="1 2" key="1">
    <citation type="submission" date="2024-03" db="EMBL/GenBank/DDBJ databases">
        <title>Aquirufa genome sequencing.</title>
        <authorList>
            <person name="Pitt A."/>
            <person name="Hahn M.W."/>
        </authorList>
    </citation>
    <scope>NUCLEOTIDE SEQUENCE [LARGE SCALE GENOMIC DNA]</scope>
    <source>
        <strain evidence="1 2">OSTEICH-129V</strain>
    </source>
</reference>
<sequence length="278" mass="31482">MRILILWVMGFMLLGFRVGDTYQQEIEAFHQARLKSLKSENGWLNLAGLFWLNEGVNTIGGDAKNDFVFPAEHADAFLGQVVKIGEYVYYVHQKDTLQVYPYAEKPVIVAHQTLRWFIIKRGEKFAIRLRDLEGEYVKAFTGIAHFKTDSSWRITGKFIPTKGRKITIIDVTGRSYQEDSPGKVEFKLQGKTYALEASQEGEELFIVFGDQTNKVETYGAGRFIYTKLPDSNGNVVIDFNKAFNPPCAFTPFATCPLPTPANKLQVAIRAGEQFNGHH</sequence>
<dbReference type="InterPro" id="IPR012467">
    <property type="entry name" value="DUF1684"/>
</dbReference>
<accession>A0ABW6DBV6</accession>
<dbReference type="EMBL" id="JBBKXZ010000002">
    <property type="protein sequence ID" value="MFD3394286.1"/>
    <property type="molecule type" value="Genomic_DNA"/>
</dbReference>
<protein>
    <submittedName>
        <fullName evidence="1">DUF1684 domain-containing protein</fullName>
    </submittedName>
</protein>
<dbReference type="Proteomes" id="UP001598138">
    <property type="component" value="Unassembled WGS sequence"/>
</dbReference>